<dbReference type="Proteomes" id="UP000037175">
    <property type="component" value="Unassembled WGS sequence"/>
</dbReference>
<keyword evidence="3" id="KW-1185">Reference proteome</keyword>
<keyword evidence="1" id="KW-0472">Membrane</keyword>
<evidence type="ECO:0000256" key="1">
    <source>
        <dbReference type="SAM" id="Phobius"/>
    </source>
</evidence>
<gene>
    <name evidence="2" type="ORF">Tfer_3287</name>
</gene>
<proteinExistence type="predicted"/>
<feature type="transmembrane region" description="Helical" evidence="1">
    <location>
        <begin position="129"/>
        <end position="145"/>
    </location>
</feature>
<keyword evidence="1" id="KW-1133">Transmembrane helix</keyword>
<dbReference type="RefSeq" id="WP_052219187.1">
    <property type="nucleotide sequence ID" value="NZ_LGTE01000050.1"/>
</dbReference>
<feature type="transmembrane region" description="Helical" evidence="1">
    <location>
        <begin position="6"/>
        <end position="24"/>
    </location>
</feature>
<name>A0A0L6VY48_9FIRM</name>
<dbReference type="AlphaFoldDB" id="A0A0L6VY48"/>
<evidence type="ECO:0000313" key="3">
    <source>
        <dbReference type="Proteomes" id="UP000037175"/>
    </source>
</evidence>
<accession>A0A0L6VY48</accession>
<reference evidence="3" key="1">
    <citation type="submission" date="2015-07" db="EMBL/GenBank/DDBJ databases">
        <title>Complete Genome of Thermincola ferriacetica strain Z-0001T.</title>
        <authorList>
            <person name="Lusk B."/>
            <person name="Badalamenti J.P."/>
            <person name="Parameswaran P."/>
            <person name="Bond D.R."/>
            <person name="Torres C.I."/>
        </authorList>
    </citation>
    <scope>NUCLEOTIDE SEQUENCE [LARGE SCALE GENOMIC DNA]</scope>
    <source>
        <strain evidence="3">Z-0001</strain>
    </source>
</reference>
<feature type="transmembrane region" description="Helical" evidence="1">
    <location>
        <begin position="76"/>
        <end position="92"/>
    </location>
</feature>
<evidence type="ECO:0000313" key="2">
    <source>
        <dbReference type="EMBL" id="KNZ68180.1"/>
    </source>
</evidence>
<dbReference type="EMBL" id="LGTE01000050">
    <property type="protein sequence ID" value="KNZ68180.1"/>
    <property type="molecule type" value="Genomic_DNA"/>
</dbReference>
<feature type="transmembrane region" description="Helical" evidence="1">
    <location>
        <begin position="194"/>
        <end position="221"/>
    </location>
</feature>
<organism evidence="2 3">
    <name type="scientific">Thermincola ferriacetica</name>
    <dbReference type="NCBI Taxonomy" id="281456"/>
    <lineage>
        <taxon>Bacteria</taxon>
        <taxon>Bacillati</taxon>
        <taxon>Bacillota</taxon>
        <taxon>Clostridia</taxon>
        <taxon>Eubacteriales</taxon>
        <taxon>Thermincolaceae</taxon>
        <taxon>Thermincola</taxon>
    </lineage>
</organism>
<comment type="caution">
    <text evidence="2">The sequence shown here is derived from an EMBL/GenBank/DDBJ whole genome shotgun (WGS) entry which is preliminary data.</text>
</comment>
<feature type="transmembrane region" description="Helical" evidence="1">
    <location>
        <begin position="44"/>
        <end position="64"/>
    </location>
</feature>
<keyword evidence="1" id="KW-0812">Transmembrane</keyword>
<sequence length="281" mass="32703">MNVFNNREIAAIIWLSVVLIYMIFKKEIRASLFEVIKSFCHRKILIPVILMILYISGIIILLHQIGFWKTSLLKDSIIWTCLTGFTMLMNSGSSKEKNFFRKTIIDNLKIVMIIEFLVNTYTFSLIGELIFLPFITLIVMMQTVAKMDEKYIKVEKLLGWVKSYIGILILIFVLKNVFSNFSSWASLDTLKQFFLAPILTIAFLPFIYVVTVIAIYELIFIRLEFGSNKSKKLKNYAKLKIIKYCLLSLKRVKDFLTHHSHNLTNIETTEDVDKVVRSLKS</sequence>
<protein>
    <submittedName>
        <fullName evidence="2">Uncharacterized protein</fullName>
    </submittedName>
</protein>